<dbReference type="InterPro" id="IPR019819">
    <property type="entry name" value="Carboxylesterase_B_CS"/>
</dbReference>
<comment type="similarity">
    <text evidence="1 3">Belongs to the type-B carboxylesterase/lipase family.</text>
</comment>
<evidence type="ECO:0000259" key="4">
    <source>
        <dbReference type="Pfam" id="PF00135"/>
    </source>
</evidence>
<dbReference type="PROSITE" id="PS00941">
    <property type="entry name" value="CARBOXYLESTERASE_B_2"/>
    <property type="match status" value="1"/>
</dbReference>
<dbReference type="InterPro" id="IPR019826">
    <property type="entry name" value="Carboxylesterase_B_AS"/>
</dbReference>
<dbReference type="InterPro" id="IPR002018">
    <property type="entry name" value="CarbesteraseB"/>
</dbReference>
<dbReference type="Pfam" id="PF00135">
    <property type="entry name" value="COesterase"/>
    <property type="match status" value="1"/>
</dbReference>
<dbReference type="InterPro" id="IPR050309">
    <property type="entry name" value="Type-B_Carboxylest/Lipase"/>
</dbReference>
<accession>A0A409WLY5</accession>
<dbReference type="Proteomes" id="UP000283269">
    <property type="component" value="Unassembled WGS sequence"/>
</dbReference>
<dbReference type="OrthoDB" id="408631at2759"/>
<protein>
    <recommendedName>
        <fullName evidence="3">Carboxylic ester hydrolase</fullName>
        <ecNumber evidence="3">3.1.1.-</ecNumber>
    </recommendedName>
</protein>
<evidence type="ECO:0000256" key="1">
    <source>
        <dbReference type="ARBA" id="ARBA00005964"/>
    </source>
</evidence>
<reference evidence="5 6" key="1">
    <citation type="journal article" date="2018" name="Evol. Lett.">
        <title>Horizontal gene cluster transfer increased hallucinogenic mushroom diversity.</title>
        <authorList>
            <person name="Reynolds H.T."/>
            <person name="Vijayakumar V."/>
            <person name="Gluck-Thaler E."/>
            <person name="Korotkin H.B."/>
            <person name="Matheny P.B."/>
            <person name="Slot J.C."/>
        </authorList>
    </citation>
    <scope>NUCLEOTIDE SEQUENCE [LARGE SCALE GENOMIC DNA]</scope>
    <source>
        <strain evidence="5 6">2631</strain>
    </source>
</reference>
<dbReference type="PANTHER" id="PTHR11559">
    <property type="entry name" value="CARBOXYLESTERASE"/>
    <property type="match status" value="1"/>
</dbReference>
<keyword evidence="6" id="KW-1185">Reference proteome</keyword>
<evidence type="ECO:0000256" key="2">
    <source>
        <dbReference type="ARBA" id="ARBA00022801"/>
    </source>
</evidence>
<evidence type="ECO:0000313" key="6">
    <source>
        <dbReference type="Proteomes" id="UP000283269"/>
    </source>
</evidence>
<dbReference type="STRING" id="93625.A0A409WLY5"/>
<dbReference type="Gene3D" id="3.40.50.1820">
    <property type="entry name" value="alpha/beta hydrolase"/>
    <property type="match status" value="1"/>
</dbReference>
<evidence type="ECO:0000256" key="3">
    <source>
        <dbReference type="RuleBase" id="RU361235"/>
    </source>
</evidence>
<proteinExistence type="inferred from homology"/>
<keyword evidence="2 3" id="KW-0378">Hydrolase</keyword>
<sequence length="606" mass="66742">MVRFGMSIASPHIAQQASFEPHSQRPSGLNSNSVEFRMRLLFLTFLQVSAILCSPLADLDSSPPTVTLDSATVTGINEGALSKFLGIPFAEPPVGDLRFNLRRALSSYNGSLNATSYGPTCPQQTVKSPISLKNIFNFTLPFIRDADRNGTDSNSTDTTPESEDCLTINVIKPSNASADAKLPVVVWIFGGGFERGSAGGYDEQATRIVNRSMVLGEPVIYAAMNYRWVNNLFISATTPVADDAYEAWGFLASKEVQDAGVGNAGLVDQHVALQWVQKYISLFGGDPSKVTIWGQSAGAISASMQMLAYGGNSSDLFRGAFMQSGAPIPVGNLTGGQEYYDQLVDETNCTSSDNTLACLRAVPLDTLKTAVDNTPNYFSYDALVLAWFPRADGVFLQDNPQKLVQQGKVVNIPIVSGNVDDEGTLFSLSSRNVTTDEEFREYVSTIWVPGANDSELEPLWSYYPSTPSQGSPFNTSNFNDITPQYKRIAAFQGDAVFQAPRRFFLQNLSGKQKLWSYLSWRLKFVPVIGSFHGSDLETEILDDYLVHFVNNLDPNINSPRLAWPEYTKEAPQLYRFPIAGRPELSNDTYREEPMRYLMNLSLTFPL</sequence>
<gene>
    <name evidence="5" type="ORF">CVT25_002700</name>
</gene>
<comment type="caution">
    <text evidence="5">The sequence shown here is derived from an EMBL/GenBank/DDBJ whole genome shotgun (WGS) entry which is preliminary data.</text>
</comment>
<dbReference type="PROSITE" id="PS00122">
    <property type="entry name" value="CARBOXYLESTERASE_B_1"/>
    <property type="match status" value="1"/>
</dbReference>
<name>A0A409WLY5_PSICY</name>
<organism evidence="5 6">
    <name type="scientific">Psilocybe cyanescens</name>
    <dbReference type="NCBI Taxonomy" id="93625"/>
    <lineage>
        <taxon>Eukaryota</taxon>
        <taxon>Fungi</taxon>
        <taxon>Dikarya</taxon>
        <taxon>Basidiomycota</taxon>
        <taxon>Agaricomycotina</taxon>
        <taxon>Agaricomycetes</taxon>
        <taxon>Agaricomycetidae</taxon>
        <taxon>Agaricales</taxon>
        <taxon>Agaricineae</taxon>
        <taxon>Strophariaceae</taxon>
        <taxon>Psilocybe</taxon>
    </lineage>
</organism>
<dbReference type="InterPro" id="IPR029058">
    <property type="entry name" value="AB_hydrolase_fold"/>
</dbReference>
<dbReference type="InParanoid" id="A0A409WLY5"/>
<dbReference type="AlphaFoldDB" id="A0A409WLY5"/>
<dbReference type="GO" id="GO:0016787">
    <property type="term" value="F:hydrolase activity"/>
    <property type="evidence" value="ECO:0007669"/>
    <property type="project" value="UniProtKB-KW"/>
</dbReference>
<dbReference type="SUPFAM" id="SSF53474">
    <property type="entry name" value="alpha/beta-Hydrolases"/>
    <property type="match status" value="1"/>
</dbReference>
<evidence type="ECO:0000313" key="5">
    <source>
        <dbReference type="EMBL" id="PPQ79430.1"/>
    </source>
</evidence>
<dbReference type="EMBL" id="NHYD01003376">
    <property type="protein sequence ID" value="PPQ79430.1"/>
    <property type="molecule type" value="Genomic_DNA"/>
</dbReference>
<feature type="domain" description="Carboxylesterase type B" evidence="4">
    <location>
        <begin position="63"/>
        <end position="519"/>
    </location>
</feature>
<dbReference type="EC" id="3.1.1.-" evidence="3"/>